<evidence type="ECO:0000256" key="1">
    <source>
        <dbReference type="SAM" id="Phobius"/>
    </source>
</evidence>
<protein>
    <submittedName>
        <fullName evidence="2">Uncharacterized protein</fullName>
    </submittedName>
</protein>
<sequence>MRAVLWIGGITAAIVALVSLFMWLDVDRGACLAGHEQFHPGYMYMQYLSFDGGKTTTMIPQWVPDSTSYVCDEWEFPNGK</sequence>
<organism evidence="2 3">
    <name type="scientific">Sphingobium phage Lacusarx</name>
    <dbReference type="NCBI Taxonomy" id="1980139"/>
    <lineage>
        <taxon>Viruses</taxon>
        <taxon>Duplodnaviria</taxon>
        <taxon>Heunggongvirae</taxon>
        <taxon>Uroviricota</taxon>
        <taxon>Caudoviricetes</taxon>
        <taxon>Lacusarxvirus</taxon>
        <taxon>Lacusarxvirus lacusarx</taxon>
    </lineage>
</organism>
<gene>
    <name evidence="2" type="ORF">LAV_00037</name>
</gene>
<dbReference type="Proteomes" id="UP000223906">
    <property type="component" value="Segment"/>
</dbReference>
<name>A0A1W6DWP1_9CAUD</name>
<dbReference type="EMBL" id="KY629563">
    <property type="protein sequence ID" value="ARK07437.1"/>
    <property type="molecule type" value="Genomic_DNA"/>
</dbReference>
<keyword evidence="1" id="KW-0472">Membrane</keyword>
<evidence type="ECO:0000313" key="3">
    <source>
        <dbReference type="Proteomes" id="UP000223906"/>
    </source>
</evidence>
<keyword evidence="3" id="KW-1185">Reference proteome</keyword>
<keyword evidence="1" id="KW-1133">Transmembrane helix</keyword>
<evidence type="ECO:0000313" key="2">
    <source>
        <dbReference type="EMBL" id="ARK07437.1"/>
    </source>
</evidence>
<proteinExistence type="predicted"/>
<feature type="transmembrane region" description="Helical" evidence="1">
    <location>
        <begin position="6"/>
        <end position="24"/>
    </location>
</feature>
<reference evidence="2 3" key="1">
    <citation type="submission" date="2017-02" db="EMBL/GenBank/DDBJ databases">
        <title>The first characterized phage against a member of the ecologically important #sphingomonads reveals high dissimilarity against all other known phages.</title>
        <authorList>
            <person name="Nielsen T.K."/>
            <person name="Carstens A.B."/>
            <person name="Kot W."/>
            <person name="Lametsch R."/>
            <person name="Neve H."/>
            <person name="Hansen L.H."/>
        </authorList>
    </citation>
    <scope>NUCLEOTIDE SEQUENCE [LARGE SCALE GENOMIC DNA]</scope>
</reference>
<keyword evidence="1" id="KW-0812">Transmembrane</keyword>
<accession>A0A1W6DWP1</accession>